<dbReference type="GO" id="GO:0003677">
    <property type="term" value="F:DNA binding"/>
    <property type="evidence" value="ECO:0007669"/>
    <property type="project" value="UniProtKB-KW"/>
</dbReference>
<name>A0A4S2DMB8_9CLOT</name>
<keyword evidence="2" id="KW-0238">DNA-binding</keyword>
<feature type="domain" description="PPC" evidence="1">
    <location>
        <begin position="3"/>
        <end position="139"/>
    </location>
</feature>
<reference evidence="2 3" key="1">
    <citation type="submission" date="2019-04" db="EMBL/GenBank/DDBJ databases">
        <title>Microbes associate with the intestines of laboratory mice.</title>
        <authorList>
            <person name="Navarre W."/>
            <person name="Wong E."/>
            <person name="Huang K."/>
            <person name="Tropini C."/>
            <person name="Ng K."/>
            <person name="Yu B."/>
        </authorList>
    </citation>
    <scope>NUCLEOTIDE SEQUENCE [LARGE SCALE GENOMIC DNA]</scope>
    <source>
        <strain evidence="2 3">NM50_B9-20</strain>
    </source>
</reference>
<accession>A0A4S2DMB8</accession>
<keyword evidence="3" id="KW-1185">Reference proteome</keyword>
<dbReference type="Pfam" id="PF03479">
    <property type="entry name" value="PCC"/>
    <property type="match status" value="1"/>
</dbReference>
<dbReference type="PIRSF" id="PIRSF016702">
    <property type="entry name" value="DNA_bp_PD1"/>
    <property type="match status" value="1"/>
</dbReference>
<dbReference type="CDD" id="cd11378">
    <property type="entry name" value="DUF296"/>
    <property type="match status" value="1"/>
</dbReference>
<dbReference type="InterPro" id="IPR025707">
    <property type="entry name" value="DNA_bp_PD1"/>
</dbReference>
<dbReference type="PANTHER" id="PTHR34988:SF1">
    <property type="entry name" value="DNA-BINDING PROTEIN"/>
    <property type="match status" value="1"/>
</dbReference>
<protein>
    <submittedName>
        <fullName evidence="2">DNA-binding protein</fullName>
    </submittedName>
</protein>
<evidence type="ECO:0000259" key="1">
    <source>
        <dbReference type="PROSITE" id="PS51742"/>
    </source>
</evidence>
<proteinExistence type="predicted"/>
<dbReference type="SUPFAM" id="SSF117856">
    <property type="entry name" value="AF0104/ALDC/Ptd012-like"/>
    <property type="match status" value="1"/>
</dbReference>
<dbReference type="OrthoDB" id="9791702at2"/>
<dbReference type="InterPro" id="IPR005175">
    <property type="entry name" value="PPC_dom"/>
</dbReference>
<gene>
    <name evidence="2" type="ORF">E5347_01265</name>
</gene>
<dbReference type="AlphaFoldDB" id="A0A4S2DMB8"/>
<evidence type="ECO:0000313" key="3">
    <source>
        <dbReference type="Proteomes" id="UP000306888"/>
    </source>
</evidence>
<dbReference type="Proteomes" id="UP000306888">
    <property type="component" value="Unassembled WGS sequence"/>
</dbReference>
<organism evidence="2 3">
    <name type="scientific">Clostridium sartagoforme</name>
    <dbReference type="NCBI Taxonomy" id="84031"/>
    <lineage>
        <taxon>Bacteria</taxon>
        <taxon>Bacillati</taxon>
        <taxon>Bacillota</taxon>
        <taxon>Clostridia</taxon>
        <taxon>Eubacteriales</taxon>
        <taxon>Clostridiaceae</taxon>
        <taxon>Clostridium</taxon>
    </lineage>
</organism>
<sequence>MEYKVFDETIVLRLEKGEEVIETIKKLCEKEDIKAGSISGLGATNHVVVGLFKVYEKKYYSNTFEEDFEITNLTGNISRMNGEVYLHIHGTFANIEGKCIGGHLNKAVISATSEIIINKINGEVERKFSEEIGLNLIEF</sequence>
<dbReference type="PROSITE" id="PS51742">
    <property type="entry name" value="PPC"/>
    <property type="match status" value="1"/>
</dbReference>
<dbReference type="Gene3D" id="3.30.1330.80">
    <property type="entry name" value="Hypothetical protein, similar to alpha- acetolactate decarboxylase, domain 2"/>
    <property type="match status" value="1"/>
</dbReference>
<comment type="caution">
    <text evidence="2">The sequence shown here is derived from an EMBL/GenBank/DDBJ whole genome shotgun (WGS) entry which is preliminary data.</text>
</comment>
<dbReference type="EMBL" id="SRYR01000001">
    <property type="protein sequence ID" value="TGY43468.1"/>
    <property type="molecule type" value="Genomic_DNA"/>
</dbReference>
<evidence type="ECO:0000313" key="2">
    <source>
        <dbReference type="EMBL" id="TGY43468.1"/>
    </source>
</evidence>
<dbReference type="PANTHER" id="PTHR34988">
    <property type="entry name" value="PROTEIN, PUTATIVE-RELATED"/>
    <property type="match status" value="1"/>
</dbReference>
<dbReference type="RefSeq" id="WP_136003783.1">
    <property type="nucleotide sequence ID" value="NZ_SRYR01000001.1"/>
</dbReference>